<evidence type="ECO:0000313" key="2">
    <source>
        <dbReference type="EMBL" id="EBQ1674791.1"/>
    </source>
</evidence>
<feature type="coiled-coil region" evidence="1">
    <location>
        <begin position="277"/>
        <end position="311"/>
    </location>
</feature>
<reference evidence="2" key="1">
    <citation type="submission" date="2018-07" db="EMBL/GenBank/DDBJ databases">
        <authorList>
            <consortium name="GenomeTrakr network: Whole genome sequencing for foodborne pathogen traceback"/>
        </authorList>
    </citation>
    <scope>NUCLEOTIDE SEQUENCE</scope>
    <source>
        <strain evidence="2">CFSAN046216</strain>
    </source>
</reference>
<evidence type="ECO:0000256" key="1">
    <source>
        <dbReference type="SAM" id="Coils"/>
    </source>
</evidence>
<dbReference type="AlphaFoldDB" id="A0A5U4SB62"/>
<sequence length="344" mass="39423">MDKIIGEDECYYIVTGDKKLRIKSESDSPDEFDMVCNILVQNISDGFCTSFHIPNQKIHEPSFYDVFKIGEFLYLTLGVAINHFEWAQPFKMREFYDEFSSQSKLFGINSEVKINEGEGCDYIDFTLKLSRGCISEFIDGFVKNSSSFILKTLNDMLRSTSDNMFSRVFSFPEDYKFICCQYLMWFGEFLSGLGIQAEVSTKDEGGGYIVFSAAFENNDILMSKVESLFYEYICLPYCDYLPSNDSSVSVEEKLVRNTLLAQVEHFKSQILLKDSIIEVKNIAIDMLKRDIRSLEESNEEKKILIDSLSNSNAISILNGAVKFGDIKKFGITFSPKKFGRLFKK</sequence>
<proteinExistence type="predicted"/>
<accession>A0A5U4SB62</accession>
<dbReference type="EMBL" id="AAGOCO010000009">
    <property type="protein sequence ID" value="EBQ1674791.1"/>
    <property type="molecule type" value="Genomic_DNA"/>
</dbReference>
<organism evidence="2">
    <name type="scientific">Salmonella enterica</name>
    <name type="common">Salmonella choleraesuis</name>
    <dbReference type="NCBI Taxonomy" id="28901"/>
    <lineage>
        <taxon>Bacteria</taxon>
        <taxon>Pseudomonadati</taxon>
        <taxon>Pseudomonadota</taxon>
        <taxon>Gammaproteobacteria</taxon>
        <taxon>Enterobacterales</taxon>
        <taxon>Enterobacteriaceae</taxon>
        <taxon>Salmonella</taxon>
    </lineage>
</organism>
<keyword evidence="1" id="KW-0175">Coiled coil</keyword>
<gene>
    <name evidence="2" type="ORF">A0212_13890</name>
</gene>
<protein>
    <submittedName>
        <fullName evidence="2">Uncharacterized protein</fullName>
    </submittedName>
</protein>
<name>A0A5U4SB62_SALER</name>
<comment type="caution">
    <text evidence="2">The sequence shown here is derived from an EMBL/GenBank/DDBJ whole genome shotgun (WGS) entry which is preliminary data.</text>
</comment>